<evidence type="ECO:0000256" key="2">
    <source>
        <dbReference type="ARBA" id="ARBA00022741"/>
    </source>
</evidence>
<dbReference type="PANTHER" id="PTHR11042">
    <property type="entry name" value="EUKARYOTIC TRANSLATION INITIATION FACTOR 2-ALPHA KINASE EIF2-ALPHA KINASE -RELATED"/>
    <property type="match status" value="1"/>
</dbReference>
<dbReference type="GO" id="GO:0110031">
    <property type="term" value="P:negative regulation of G2/MI transition of meiotic cell cycle"/>
    <property type="evidence" value="ECO:0007669"/>
    <property type="project" value="TreeGrafter"/>
</dbReference>
<comment type="similarity">
    <text evidence="5">Belongs to the protein kinase superfamily. Ser/Thr protein kinase family. GCN2 subfamily.</text>
</comment>
<accession>A0A6A6I5L7</accession>
<dbReference type="EMBL" id="ML987200">
    <property type="protein sequence ID" value="KAF2245617.1"/>
    <property type="molecule type" value="Genomic_DNA"/>
</dbReference>
<evidence type="ECO:0000313" key="9">
    <source>
        <dbReference type="Proteomes" id="UP000800094"/>
    </source>
</evidence>
<dbReference type="AlphaFoldDB" id="A0A6A6I5L7"/>
<dbReference type="SUPFAM" id="SSF56112">
    <property type="entry name" value="Protein kinase-like (PK-like)"/>
    <property type="match status" value="1"/>
</dbReference>
<dbReference type="GO" id="GO:0005524">
    <property type="term" value="F:ATP binding"/>
    <property type="evidence" value="ECO:0007669"/>
    <property type="project" value="UniProtKB-KW"/>
</dbReference>
<name>A0A6A6I5L7_9PLEO</name>
<feature type="domain" description="Protein kinase" evidence="7">
    <location>
        <begin position="516"/>
        <end position="788"/>
    </location>
</feature>
<organism evidence="8 9">
    <name type="scientific">Trematosphaeria pertusa</name>
    <dbReference type="NCBI Taxonomy" id="390896"/>
    <lineage>
        <taxon>Eukaryota</taxon>
        <taxon>Fungi</taxon>
        <taxon>Dikarya</taxon>
        <taxon>Ascomycota</taxon>
        <taxon>Pezizomycotina</taxon>
        <taxon>Dothideomycetes</taxon>
        <taxon>Pleosporomycetidae</taxon>
        <taxon>Pleosporales</taxon>
        <taxon>Massarineae</taxon>
        <taxon>Trematosphaeriaceae</taxon>
        <taxon>Trematosphaeria</taxon>
    </lineage>
</organism>
<proteinExistence type="inferred from homology"/>
<keyword evidence="9" id="KW-1185">Reference proteome</keyword>
<dbReference type="PANTHER" id="PTHR11042:SF190">
    <property type="entry name" value="MITOSIS INHIBITOR PROTEIN KINASE MIK1"/>
    <property type="match status" value="1"/>
</dbReference>
<dbReference type="RefSeq" id="XP_033680621.1">
    <property type="nucleotide sequence ID" value="XM_033827062.1"/>
</dbReference>
<dbReference type="Gene3D" id="1.25.40.10">
    <property type="entry name" value="Tetratricopeptide repeat domain"/>
    <property type="match status" value="1"/>
</dbReference>
<dbReference type="SUPFAM" id="SSF48452">
    <property type="entry name" value="TPR-like"/>
    <property type="match status" value="1"/>
</dbReference>
<keyword evidence="4" id="KW-0067">ATP-binding</keyword>
<evidence type="ECO:0000259" key="7">
    <source>
        <dbReference type="PROSITE" id="PS50011"/>
    </source>
</evidence>
<dbReference type="Pfam" id="PF00069">
    <property type="entry name" value="Pkinase"/>
    <property type="match status" value="1"/>
</dbReference>
<dbReference type="CDD" id="cd00180">
    <property type="entry name" value="PKc"/>
    <property type="match status" value="1"/>
</dbReference>
<feature type="region of interest" description="Disordered" evidence="6">
    <location>
        <begin position="156"/>
        <end position="178"/>
    </location>
</feature>
<evidence type="ECO:0000256" key="5">
    <source>
        <dbReference type="ARBA" id="ARBA00037982"/>
    </source>
</evidence>
<dbReference type="InterPro" id="IPR011009">
    <property type="entry name" value="Kinase-like_dom_sf"/>
</dbReference>
<evidence type="ECO:0000256" key="1">
    <source>
        <dbReference type="ARBA" id="ARBA00022679"/>
    </source>
</evidence>
<dbReference type="Gene3D" id="1.10.510.10">
    <property type="entry name" value="Transferase(Phosphotransferase) domain 1"/>
    <property type="match status" value="1"/>
</dbReference>
<sequence>MLANIKTQFDSAQRWLASQIPIPQDDQRSIERERARQIALDAVNAAERPCLSLDYLQSAEHFIGYLRAAQESVTASMNERSLNDDDFKDWHTLARLYEHLGQYSEAQKCYATAQFLLSTGHPSHTRILRDFARFLAETRHNPDLAEQICDNIQSLGMNERRGTDDAESSTSEGNRSSMSEAVAAVSIVDDMETLSLVLCQKERFEEALTYIDTAKFYYRKDGSISANLALCWAITSTGLQDRERAETEFCRALILCALNLGNWHLKTLCVLHAYATALWNWDRHADAAALFTECYIGRYYRLGPHHRSTEETYSMVKRCGLSQEQRDILRIFRGCSTYRLLRSLAYEHMELWTVADILGSLENSDFRFAESLIEHHLEHANILRMRPTRLESVAKRIVRFKRAMAACESKLGSHIEAATRLKFLMQEPGPIRINNTMMLQCKMDRAIYLSRGSTRGANDPKVQELSQSVFYESDMLLESYEEERHSLISAFRTHLAKHNLTHFEWHNLPEIKGSPFEFRANLGHGNYGWVQRVRLKGVEYAQKMTSLKGTYASQKRRQTKEEVGILKRLCHPHVVQVYCTFEEGDCFAIVMEPLASGDLDQFLSQQSRPLELSPLIEKWLGCLTVTLAFIHDHGIKHRDIKPKNILVNNGLVLFSDFGSSKLCLETGMSTDGPAYGHTKTYSAPEVIAQERRNESADIFSLGCVFTEMVSVLCGRSLGCYDSFRGSVEYRRMPYHESLDQVEAWFTDDEHMPAWGAKMYAAFLKPMLDARPESRPSAQETALAIRAHFQAEKLASETFCQACFQYCLAEV</sequence>
<dbReference type="OrthoDB" id="4062651at2759"/>
<evidence type="ECO:0000256" key="6">
    <source>
        <dbReference type="SAM" id="MobiDB-lite"/>
    </source>
</evidence>
<evidence type="ECO:0000256" key="4">
    <source>
        <dbReference type="ARBA" id="ARBA00022840"/>
    </source>
</evidence>
<dbReference type="Proteomes" id="UP000800094">
    <property type="component" value="Unassembled WGS sequence"/>
</dbReference>
<dbReference type="GO" id="GO:0004672">
    <property type="term" value="F:protein kinase activity"/>
    <property type="evidence" value="ECO:0007669"/>
    <property type="project" value="InterPro"/>
</dbReference>
<dbReference type="GO" id="GO:0005737">
    <property type="term" value="C:cytoplasm"/>
    <property type="evidence" value="ECO:0007669"/>
    <property type="project" value="TreeGrafter"/>
</dbReference>
<keyword evidence="2" id="KW-0547">Nucleotide-binding</keyword>
<dbReference type="InterPro" id="IPR011990">
    <property type="entry name" value="TPR-like_helical_dom_sf"/>
</dbReference>
<dbReference type="GO" id="GO:0005634">
    <property type="term" value="C:nucleus"/>
    <property type="evidence" value="ECO:0007669"/>
    <property type="project" value="TreeGrafter"/>
</dbReference>
<protein>
    <submittedName>
        <fullName evidence="8">Kinase-like protein</fullName>
    </submittedName>
</protein>
<dbReference type="GeneID" id="54580392"/>
<dbReference type="InterPro" id="IPR008271">
    <property type="entry name" value="Ser/Thr_kinase_AS"/>
</dbReference>
<dbReference type="PROSITE" id="PS50011">
    <property type="entry name" value="PROTEIN_KINASE_DOM"/>
    <property type="match status" value="1"/>
</dbReference>
<evidence type="ECO:0000256" key="3">
    <source>
        <dbReference type="ARBA" id="ARBA00022777"/>
    </source>
</evidence>
<dbReference type="SMART" id="SM00220">
    <property type="entry name" value="S_TKc"/>
    <property type="match status" value="1"/>
</dbReference>
<keyword evidence="1" id="KW-0808">Transferase</keyword>
<dbReference type="InterPro" id="IPR050339">
    <property type="entry name" value="CC_SR_Kinase"/>
</dbReference>
<reference evidence="8" key="1">
    <citation type="journal article" date="2020" name="Stud. Mycol.">
        <title>101 Dothideomycetes genomes: a test case for predicting lifestyles and emergence of pathogens.</title>
        <authorList>
            <person name="Haridas S."/>
            <person name="Albert R."/>
            <person name="Binder M."/>
            <person name="Bloem J."/>
            <person name="Labutti K."/>
            <person name="Salamov A."/>
            <person name="Andreopoulos B."/>
            <person name="Baker S."/>
            <person name="Barry K."/>
            <person name="Bills G."/>
            <person name="Bluhm B."/>
            <person name="Cannon C."/>
            <person name="Castanera R."/>
            <person name="Culley D."/>
            <person name="Daum C."/>
            <person name="Ezra D."/>
            <person name="Gonzalez J."/>
            <person name="Henrissat B."/>
            <person name="Kuo A."/>
            <person name="Liang C."/>
            <person name="Lipzen A."/>
            <person name="Lutzoni F."/>
            <person name="Magnuson J."/>
            <person name="Mondo S."/>
            <person name="Nolan M."/>
            <person name="Ohm R."/>
            <person name="Pangilinan J."/>
            <person name="Park H.-J."/>
            <person name="Ramirez L."/>
            <person name="Alfaro M."/>
            <person name="Sun H."/>
            <person name="Tritt A."/>
            <person name="Yoshinaga Y."/>
            <person name="Zwiers L.-H."/>
            <person name="Turgeon B."/>
            <person name="Goodwin S."/>
            <person name="Spatafora J."/>
            <person name="Crous P."/>
            <person name="Grigoriev I."/>
        </authorList>
    </citation>
    <scope>NUCLEOTIDE SEQUENCE</scope>
    <source>
        <strain evidence="8">CBS 122368</strain>
    </source>
</reference>
<dbReference type="PROSITE" id="PS00108">
    <property type="entry name" value="PROTEIN_KINASE_ST"/>
    <property type="match status" value="1"/>
</dbReference>
<gene>
    <name evidence="8" type="ORF">BU26DRAFT_508243</name>
</gene>
<dbReference type="Gene3D" id="3.30.200.20">
    <property type="entry name" value="Phosphorylase Kinase, domain 1"/>
    <property type="match status" value="1"/>
</dbReference>
<evidence type="ECO:0000313" key="8">
    <source>
        <dbReference type="EMBL" id="KAF2245617.1"/>
    </source>
</evidence>
<feature type="compositionally biased region" description="Polar residues" evidence="6">
    <location>
        <begin position="168"/>
        <end position="178"/>
    </location>
</feature>
<dbReference type="InterPro" id="IPR000719">
    <property type="entry name" value="Prot_kinase_dom"/>
</dbReference>
<keyword evidence="3 8" id="KW-0418">Kinase</keyword>